<dbReference type="InParanoid" id="A0A1E1KVU9"/>
<proteinExistence type="predicted"/>
<evidence type="ECO:0000313" key="2">
    <source>
        <dbReference type="Proteomes" id="UP000178129"/>
    </source>
</evidence>
<sequence>MPKLLECRSAILAAVNGWPEASHNRALCALANSLSTGTLFMCRFLR</sequence>
<name>A0A1E1KVU9_9HELO</name>
<comment type="caution">
    <text evidence="1">The sequence shown here is derived from an EMBL/GenBank/DDBJ whole genome shotgun (WGS) entry which is preliminary data.</text>
</comment>
<gene>
    <name evidence="1" type="ORF">RCO7_11542</name>
</gene>
<accession>A0A1E1KVU9</accession>
<dbReference type="AlphaFoldDB" id="A0A1E1KVU9"/>
<reference evidence="2" key="1">
    <citation type="submission" date="2016-03" db="EMBL/GenBank/DDBJ databases">
        <authorList>
            <person name="Ploux O."/>
        </authorList>
    </citation>
    <scope>NUCLEOTIDE SEQUENCE [LARGE SCALE GENOMIC DNA]</scope>
    <source>
        <strain evidence="2">UK7</strain>
    </source>
</reference>
<dbReference type="EMBL" id="FJUW01000024">
    <property type="protein sequence ID" value="CZT02295.1"/>
    <property type="molecule type" value="Genomic_DNA"/>
</dbReference>
<evidence type="ECO:0000313" key="1">
    <source>
        <dbReference type="EMBL" id="CZT02295.1"/>
    </source>
</evidence>
<keyword evidence="2" id="KW-1185">Reference proteome</keyword>
<dbReference type="Proteomes" id="UP000178129">
    <property type="component" value="Unassembled WGS sequence"/>
</dbReference>
<organism evidence="1 2">
    <name type="scientific">Rhynchosporium graminicola</name>
    <dbReference type="NCBI Taxonomy" id="2792576"/>
    <lineage>
        <taxon>Eukaryota</taxon>
        <taxon>Fungi</taxon>
        <taxon>Dikarya</taxon>
        <taxon>Ascomycota</taxon>
        <taxon>Pezizomycotina</taxon>
        <taxon>Leotiomycetes</taxon>
        <taxon>Helotiales</taxon>
        <taxon>Ploettnerulaceae</taxon>
        <taxon>Rhynchosporium</taxon>
    </lineage>
</organism>
<protein>
    <submittedName>
        <fullName evidence="1">Uncharacterized protein</fullName>
    </submittedName>
</protein>